<dbReference type="GO" id="GO:0008047">
    <property type="term" value="F:enzyme activator activity"/>
    <property type="evidence" value="ECO:0007669"/>
    <property type="project" value="InterPro"/>
</dbReference>
<organism evidence="5 6">
    <name type="scientific">Oceanirhabdus seepicola</name>
    <dbReference type="NCBI Taxonomy" id="2828781"/>
    <lineage>
        <taxon>Bacteria</taxon>
        <taxon>Bacillati</taxon>
        <taxon>Bacillota</taxon>
        <taxon>Clostridia</taxon>
        <taxon>Eubacteriales</taxon>
        <taxon>Clostridiaceae</taxon>
        <taxon>Oceanirhabdus</taxon>
    </lineage>
</organism>
<dbReference type="AlphaFoldDB" id="A0A9J6P568"/>
<name>A0A9J6P568_9CLOT</name>
<evidence type="ECO:0000256" key="2">
    <source>
        <dbReference type="ARBA" id="ARBA00022670"/>
    </source>
</evidence>
<accession>A0A9J6P568</accession>
<dbReference type="NCBIfam" id="TIGR00072">
    <property type="entry name" value="hydrog_prot"/>
    <property type="match status" value="1"/>
</dbReference>
<keyword evidence="3" id="KW-0064">Aspartyl protease</keyword>
<sequence length="149" mass="17009">MKKILALGNILLSDDGVAIYLADYLAKEFNIMGYEVVKCETDTSYAISCIDEENELVILDASFTGGDSGRIRSMSLEEYRVDYYSNKDYCHSNTLFDYIFKNNKKYKGNVILIEVCNMELNDGLSEMMVESFDKVAIQVLDEVKKIKDM</sequence>
<dbReference type="PANTHER" id="PTHR30302">
    <property type="entry name" value="HYDROGENASE 1 MATURATION PROTEASE"/>
    <property type="match status" value="1"/>
</dbReference>
<comment type="similarity">
    <text evidence="1">Belongs to the peptidase A31 family.</text>
</comment>
<evidence type="ECO:0000256" key="4">
    <source>
        <dbReference type="ARBA" id="ARBA00022801"/>
    </source>
</evidence>
<keyword evidence="6" id="KW-1185">Reference proteome</keyword>
<dbReference type="EMBL" id="JAGSOJ010000003">
    <property type="protein sequence ID" value="MCM1990933.1"/>
    <property type="molecule type" value="Genomic_DNA"/>
</dbReference>
<dbReference type="InterPro" id="IPR023430">
    <property type="entry name" value="Pept_HybD-like_dom_sf"/>
</dbReference>
<evidence type="ECO:0000313" key="5">
    <source>
        <dbReference type="EMBL" id="MCM1990933.1"/>
    </source>
</evidence>
<keyword evidence="2 5" id="KW-0645">Protease</keyword>
<reference evidence="5" key="2">
    <citation type="submission" date="2021-04" db="EMBL/GenBank/DDBJ databases">
        <authorList>
            <person name="Dong X."/>
        </authorList>
    </citation>
    <scope>NUCLEOTIDE SEQUENCE</scope>
    <source>
        <strain evidence="5">ZWT</strain>
    </source>
</reference>
<evidence type="ECO:0000256" key="3">
    <source>
        <dbReference type="ARBA" id="ARBA00022750"/>
    </source>
</evidence>
<proteinExistence type="inferred from homology"/>
<dbReference type="RefSeq" id="WP_250860043.1">
    <property type="nucleotide sequence ID" value="NZ_JAGSOJ010000003.1"/>
</dbReference>
<dbReference type="GO" id="GO:0016485">
    <property type="term" value="P:protein processing"/>
    <property type="evidence" value="ECO:0007669"/>
    <property type="project" value="TreeGrafter"/>
</dbReference>
<dbReference type="SUPFAM" id="SSF53163">
    <property type="entry name" value="HybD-like"/>
    <property type="match status" value="1"/>
</dbReference>
<evidence type="ECO:0000313" key="6">
    <source>
        <dbReference type="Proteomes" id="UP001056429"/>
    </source>
</evidence>
<dbReference type="PANTHER" id="PTHR30302:SF1">
    <property type="entry name" value="HYDROGENASE 2 MATURATION PROTEASE"/>
    <property type="match status" value="1"/>
</dbReference>
<protein>
    <submittedName>
        <fullName evidence="5">Hydrogenase maturation protease</fullName>
    </submittedName>
</protein>
<comment type="caution">
    <text evidence="5">The sequence shown here is derived from an EMBL/GenBank/DDBJ whole genome shotgun (WGS) entry which is preliminary data.</text>
</comment>
<dbReference type="Gene3D" id="3.40.50.1450">
    <property type="entry name" value="HybD-like"/>
    <property type="match status" value="1"/>
</dbReference>
<reference evidence="5" key="1">
    <citation type="journal article" date="2021" name="mSystems">
        <title>Bacteria and Archaea Synergistically Convert Glycine Betaine to Biogenic Methane in the Formosa Cold Seep of the South China Sea.</title>
        <authorList>
            <person name="Li L."/>
            <person name="Zhang W."/>
            <person name="Zhang S."/>
            <person name="Song L."/>
            <person name="Sun Q."/>
            <person name="Zhang H."/>
            <person name="Xiang H."/>
            <person name="Dong X."/>
        </authorList>
    </citation>
    <scope>NUCLEOTIDE SEQUENCE</scope>
    <source>
        <strain evidence="5">ZWT</strain>
    </source>
</reference>
<evidence type="ECO:0000256" key="1">
    <source>
        <dbReference type="ARBA" id="ARBA00006814"/>
    </source>
</evidence>
<keyword evidence="4" id="KW-0378">Hydrolase</keyword>
<dbReference type="InterPro" id="IPR000671">
    <property type="entry name" value="Peptidase_A31"/>
</dbReference>
<dbReference type="Proteomes" id="UP001056429">
    <property type="component" value="Unassembled WGS sequence"/>
</dbReference>
<dbReference type="GO" id="GO:0004190">
    <property type="term" value="F:aspartic-type endopeptidase activity"/>
    <property type="evidence" value="ECO:0007669"/>
    <property type="project" value="UniProtKB-KW"/>
</dbReference>
<dbReference type="Pfam" id="PF01750">
    <property type="entry name" value="HycI"/>
    <property type="match status" value="1"/>
</dbReference>
<gene>
    <name evidence="5" type="ORF">KDK92_14475</name>
</gene>